<accession>A0A0A9FYG5</accession>
<name>A0A0A9FYG5_ARUDO</name>
<reference evidence="2" key="1">
    <citation type="submission" date="2014-09" db="EMBL/GenBank/DDBJ databases">
        <authorList>
            <person name="Magalhaes I.L.F."/>
            <person name="Oliveira U."/>
            <person name="Santos F.R."/>
            <person name="Vidigal T.H.D.A."/>
            <person name="Brescovit A.D."/>
            <person name="Santos A.J."/>
        </authorList>
    </citation>
    <scope>NUCLEOTIDE SEQUENCE</scope>
    <source>
        <tissue evidence="2">Shoot tissue taken approximately 20 cm above the soil surface</tissue>
    </source>
</reference>
<organism evidence="2">
    <name type="scientific">Arundo donax</name>
    <name type="common">Giant reed</name>
    <name type="synonym">Donax arundinaceus</name>
    <dbReference type="NCBI Taxonomy" id="35708"/>
    <lineage>
        <taxon>Eukaryota</taxon>
        <taxon>Viridiplantae</taxon>
        <taxon>Streptophyta</taxon>
        <taxon>Embryophyta</taxon>
        <taxon>Tracheophyta</taxon>
        <taxon>Spermatophyta</taxon>
        <taxon>Magnoliopsida</taxon>
        <taxon>Liliopsida</taxon>
        <taxon>Poales</taxon>
        <taxon>Poaceae</taxon>
        <taxon>PACMAD clade</taxon>
        <taxon>Arundinoideae</taxon>
        <taxon>Arundineae</taxon>
        <taxon>Arundo</taxon>
    </lineage>
</organism>
<proteinExistence type="predicted"/>
<protein>
    <submittedName>
        <fullName evidence="2">Uncharacterized protein</fullName>
    </submittedName>
</protein>
<feature type="compositionally biased region" description="Polar residues" evidence="1">
    <location>
        <begin position="59"/>
        <end position="71"/>
    </location>
</feature>
<dbReference type="EMBL" id="GBRH01180589">
    <property type="protein sequence ID" value="JAE17307.1"/>
    <property type="molecule type" value="Transcribed_RNA"/>
</dbReference>
<reference evidence="2" key="2">
    <citation type="journal article" date="2015" name="Data Brief">
        <title>Shoot transcriptome of the giant reed, Arundo donax.</title>
        <authorList>
            <person name="Barrero R.A."/>
            <person name="Guerrero F.D."/>
            <person name="Moolhuijzen P."/>
            <person name="Goolsby J.A."/>
            <person name="Tidwell J."/>
            <person name="Bellgard S.E."/>
            <person name="Bellgard M.I."/>
        </authorList>
    </citation>
    <scope>NUCLEOTIDE SEQUENCE</scope>
    <source>
        <tissue evidence="2">Shoot tissue taken approximately 20 cm above the soil surface</tissue>
    </source>
</reference>
<feature type="region of interest" description="Disordered" evidence="1">
    <location>
        <begin position="43"/>
        <end position="87"/>
    </location>
</feature>
<sequence>MGLSWQEPVLRHRNLERHHLLPSGEAVAVVGRDLGDAELRARPDELLPDPPSGLLAKLETSSTPNARQNATFRRGTEEGGFTTVLQGGSPQMDFCRVLP</sequence>
<evidence type="ECO:0000256" key="1">
    <source>
        <dbReference type="SAM" id="MobiDB-lite"/>
    </source>
</evidence>
<dbReference type="AlphaFoldDB" id="A0A0A9FYG5"/>
<evidence type="ECO:0000313" key="2">
    <source>
        <dbReference type="EMBL" id="JAE17307.1"/>
    </source>
</evidence>